<dbReference type="Proteomes" id="UP000057981">
    <property type="component" value="Chromosome"/>
</dbReference>
<feature type="transmembrane region" description="Helical" evidence="1">
    <location>
        <begin position="45"/>
        <end position="64"/>
    </location>
</feature>
<evidence type="ECO:0000256" key="1">
    <source>
        <dbReference type="SAM" id="Phobius"/>
    </source>
</evidence>
<evidence type="ECO:0000313" key="2">
    <source>
        <dbReference type="EMBL" id="ALJ06036.1"/>
    </source>
</evidence>
<dbReference type="KEGG" id="ahz:APS56_13240"/>
<dbReference type="AlphaFoldDB" id="A0A0P0D7D8"/>
<reference evidence="2 3" key="1">
    <citation type="submission" date="2015-10" db="EMBL/GenBank/DDBJ databases">
        <authorList>
            <person name="Gilbert D.G."/>
        </authorList>
    </citation>
    <scope>NUCLEOTIDE SEQUENCE [LARGE SCALE GENOMIC DNA]</scope>
    <source>
        <strain evidence="3">HZ-22</strain>
    </source>
</reference>
<dbReference type="PROSITE" id="PS51257">
    <property type="entry name" value="PROKAR_LIPOPROTEIN"/>
    <property type="match status" value="1"/>
</dbReference>
<keyword evidence="3" id="KW-1185">Reference proteome</keyword>
<accession>A0A0P0D7D8</accession>
<dbReference type="STRING" id="1736674.APS56_13240"/>
<feature type="transmembrane region" description="Helical" evidence="1">
    <location>
        <begin position="76"/>
        <end position="97"/>
    </location>
</feature>
<evidence type="ECO:0000313" key="3">
    <source>
        <dbReference type="Proteomes" id="UP000057981"/>
    </source>
</evidence>
<feature type="transmembrane region" description="Helical" evidence="1">
    <location>
        <begin position="103"/>
        <end position="126"/>
    </location>
</feature>
<keyword evidence="1" id="KW-1133">Transmembrane helix</keyword>
<keyword evidence="1" id="KW-0472">Membrane</keyword>
<dbReference type="EMBL" id="CP012898">
    <property type="protein sequence ID" value="ALJ06036.1"/>
    <property type="molecule type" value="Genomic_DNA"/>
</dbReference>
<gene>
    <name evidence="2" type="ORF">APS56_13240</name>
</gene>
<protein>
    <submittedName>
        <fullName evidence="2">Uncharacterized protein</fullName>
    </submittedName>
</protein>
<proteinExistence type="predicted"/>
<dbReference type="RefSeq" id="WP_054729152.1">
    <property type="nucleotide sequence ID" value="NZ_CP012898.1"/>
</dbReference>
<dbReference type="OrthoDB" id="1433928at2"/>
<keyword evidence="1" id="KW-0812">Transmembrane</keyword>
<sequence>MSKLYKSDKVRFIVGAILIIVIYSCYYIFFEENTQANLLPRKTQHVIKFLTTIVVYLIGTKHLGKLKDLWMSSIWHLIHISGLCIITLIGLYDWFIMETSLNVKVFVSSIQETLISPVLYLAMGLLNKSLKKST</sequence>
<name>A0A0P0D7D8_9FLAO</name>
<organism evidence="2 3">
    <name type="scientific">Pseudalgibacter alginicilyticus</name>
    <dbReference type="NCBI Taxonomy" id="1736674"/>
    <lineage>
        <taxon>Bacteria</taxon>
        <taxon>Pseudomonadati</taxon>
        <taxon>Bacteroidota</taxon>
        <taxon>Flavobacteriia</taxon>
        <taxon>Flavobacteriales</taxon>
        <taxon>Flavobacteriaceae</taxon>
        <taxon>Pseudalgibacter</taxon>
    </lineage>
</organism>
<feature type="transmembrane region" description="Helical" evidence="1">
    <location>
        <begin position="12"/>
        <end position="30"/>
    </location>
</feature>